<feature type="region of interest" description="Disordered" evidence="1">
    <location>
        <begin position="146"/>
        <end position="179"/>
    </location>
</feature>
<comment type="caution">
    <text evidence="3">The sequence shown here is derived from an EMBL/GenBank/DDBJ whole genome shotgun (WGS) entry which is preliminary data.</text>
</comment>
<organism evidence="3 4">
    <name type="scientific">Dendryphion nanum</name>
    <dbReference type="NCBI Taxonomy" id="256645"/>
    <lineage>
        <taxon>Eukaryota</taxon>
        <taxon>Fungi</taxon>
        <taxon>Dikarya</taxon>
        <taxon>Ascomycota</taxon>
        <taxon>Pezizomycotina</taxon>
        <taxon>Dothideomycetes</taxon>
        <taxon>Pleosporomycetidae</taxon>
        <taxon>Pleosporales</taxon>
        <taxon>Torulaceae</taxon>
        <taxon>Dendryphion</taxon>
    </lineage>
</organism>
<feature type="compositionally biased region" description="Low complexity" evidence="1">
    <location>
        <begin position="13"/>
        <end position="32"/>
    </location>
</feature>
<sequence length="307" mass="32337">MASEYVSNPALPPSASASRTHAPTAVTATATTFPNPGLHPHSSIPTQPCPLPGTGEQDTAKYVVDNNNNRGQHSDKQLYHGHGDTDALSPKRHRIIYGLALPVFILVVVLVACVAVVAIAGGVSAGTAAKGRRECRQELGAMRERVRSGGTGTAITASPTATATGRAGQGGPGGEEGTIVVPRTKCPDTNGTLYTASFAQKNITFRRFCNTVIDRGDMFQISAPSWSACMDACAQYIDFFGTLETKGSTPTCAGISYVPEWSLYPEYAMGNYSTRGSCWIKSRVDGGMKVGAGWHLPAEVVSSVRVD</sequence>
<feature type="compositionally biased region" description="Basic and acidic residues" evidence="1">
    <location>
        <begin position="72"/>
        <end position="85"/>
    </location>
</feature>
<dbReference type="EMBL" id="JAGMWT010000001">
    <property type="protein sequence ID" value="KAH7138395.1"/>
    <property type="molecule type" value="Genomic_DNA"/>
</dbReference>
<evidence type="ECO:0000256" key="1">
    <source>
        <dbReference type="SAM" id="MobiDB-lite"/>
    </source>
</evidence>
<feature type="compositionally biased region" description="Gly residues" evidence="1">
    <location>
        <begin position="167"/>
        <end position="176"/>
    </location>
</feature>
<feature type="transmembrane region" description="Helical" evidence="2">
    <location>
        <begin position="95"/>
        <end position="123"/>
    </location>
</feature>
<keyword evidence="4" id="KW-1185">Reference proteome</keyword>
<keyword evidence="2" id="KW-0812">Transmembrane</keyword>
<proteinExistence type="predicted"/>
<feature type="region of interest" description="Disordered" evidence="1">
    <location>
        <begin position="1"/>
        <end position="85"/>
    </location>
</feature>
<gene>
    <name evidence="3" type="ORF">B0J11DRAFT_14473</name>
</gene>
<dbReference type="AlphaFoldDB" id="A0A9P9J174"/>
<keyword evidence="2" id="KW-0472">Membrane</keyword>
<name>A0A9P9J174_9PLEO</name>
<keyword evidence="2" id="KW-1133">Transmembrane helix</keyword>
<reference evidence="3" key="1">
    <citation type="journal article" date="2021" name="Nat. Commun.">
        <title>Genetic determinants of endophytism in the Arabidopsis root mycobiome.</title>
        <authorList>
            <person name="Mesny F."/>
            <person name="Miyauchi S."/>
            <person name="Thiergart T."/>
            <person name="Pickel B."/>
            <person name="Atanasova L."/>
            <person name="Karlsson M."/>
            <person name="Huettel B."/>
            <person name="Barry K.W."/>
            <person name="Haridas S."/>
            <person name="Chen C."/>
            <person name="Bauer D."/>
            <person name="Andreopoulos W."/>
            <person name="Pangilinan J."/>
            <person name="LaButti K."/>
            <person name="Riley R."/>
            <person name="Lipzen A."/>
            <person name="Clum A."/>
            <person name="Drula E."/>
            <person name="Henrissat B."/>
            <person name="Kohler A."/>
            <person name="Grigoriev I.V."/>
            <person name="Martin F.M."/>
            <person name="Hacquard S."/>
        </authorList>
    </citation>
    <scope>NUCLEOTIDE SEQUENCE</scope>
    <source>
        <strain evidence="3">MPI-CAGE-CH-0243</strain>
    </source>
</reference>
<evidence type="ECO:0000256" key="2">
    <source>
        <dbReference type="SAM" id="Phobius"/>
    </source>
</evidence>
<evidence type="ECO:0000313" key="4">
    <source>
        <dbReference type="Proteomes" id="UP000700596"/>
    </source>
</evidence>
<feature type="compositionally biased region" description="Low complexity" evidence="1">
    <location>
        <begin position="153"/>
        <end position="166"/>
    </location>
</feature>
<accession>A0A9P9J174</accession>
<protein>
    <submittedName>
        <fullName evidence="3">Uncharacterized protein</fullName>
    </submittedName>
</protein>
<dbReference type="OrthoDB" id="5358884at2759"/>
<evidence type="ECO:0000313" key="3">
    <source>
        <dbReference type="EMBL" id="KAH7138395.1"/>
    </source>
</evidence>
<dbReference type="Proteomes" id="UP000700596">
    <property type="component" value="Unassembled WGS sequence"/>
</dbReference>